<name>A0AAE9YSK2_9GAMM</name>
<protein>
    <submittedName>
        <fullName evidence="1">Uncharacterized protein</fullName>
    </submittedName>
</protein>
<organism evidence="1 2">
    <name type="scientific">Thalassomonas actiniarum</name>
    <dbReference type="NCBI Taxonomy" id="485447"/>
    <lineage>
        <taxon>Bacteria</taxon>
        <taxon>Pseudomonadati</taxon>
        <taxon>Pseudomonadota</taxon>
        <taxon>Gammaproteobacteria</taxon>
        <taxon>Alteromonadales</taxon>
        <taxon>Colwelliaceae</taxon>
        <taxon>Thalassomonas</taxon>
    </lineage>
</organism>
<gene>
    <name evidence="1" type="ORF">SG35_002280</name>
</gene>
<sequence>MSESSGPNTDYETKRKQLSSECLDLCDDFSKFSDECSFLCDAFAAVAREPECITPPTSEGIWHVCYRLKIQIRDYRDKMDKILQGLRDLKPEQPV</sequence>
<accession>A0AAE9YSK2</accession>
<evidence type="ECO:0000313" key="1">
    <source>
        <dbReference type="EMBL" id="WDD99528.1"/>
    </source>
</evidence>
<evidence type="ECO:0000313" key="2">
    <source>
        <dbReference type="Proteomes" id="UP000032568"/>
    </source>
</evidence>
<dbReference type="EMBL" id="CP059735">
    <property type="protein sequence ID" value="WDD99528.1"/>
    <property type="molecule type" value="Genomic_DNA"/>
</dbReference>
<dbReference type="KEGG" id="tact:SG35_002280"/>
<dbReference type="RefSeq" id="WP_152646679.1">
    <property type="nucleotide sequence ID" value="NZ_CP059735.1"/>
</dbReference>
<reference evidence="1 2" key="2">
    <citation type="journal article" date="2022" name="Mar. Drugs">
        <title>Bioassay-Guided Fractionation Leads to the Detection of Cholic Acid Generated by the Rare Thalassomonas sp.</title>
        <authorList>
            <person name="Pheiffer F."/>
            <person name="Schneider Y.K."/>
            <person name="Hansen E.H."/>
            <person name="Andersen J.H."/>
            <person name="Isaksson J."/>
            <person name="Busche T."/>
            <person name="R C."/>
            <person name="Kalinowski J."/>
            <person name="Zyl L.V."/>
            <person name="Trindade M."/>
        </authorList>
    </citation>
    <scope>NUCLEOTIDE SEQUENCE [LARGE SCALE GENOMIC DNA]</scope>
    <source>
        <strain evidence="1 2">A5K-106</strain>
    </source>
</reference>
<keyword evidence="2" id="KW-1185">Reference proteome</keyword>
<reference evidence="1 2" key="1">
    <citation type="journal article" date="2015" name="Genome Announc.">
        <title>Draft Genome Sequences of Marine Isolates of Thalassomonas viridans and Thalassomonas actiniarum.</title>
        <authorList>
            <person name="Olonade I."/>
            <person name="van Zyl L.J."/>
            <person name="Trindade M."/>
        </authorList>
    </citation>
    <scope>NUCLEOTIDE SEQUENCE [LARGE SCALE GENOMIC DNA]</scope>
    <source>
        <strain evidence="1 2">A5K-106</strain>
    </source>
</reference>
<dbReference type="AlphaFoldDB" id="A0AAE9YSK2"/>
<proteinExistence type="predicted"/>
<dbReference type="Proteomes" id="UP000032568">
    <property type="component" value="Chromosome"/>
</dbReference>